<evidence type="ECO:0000313" key="2">
    <source>
        <dbReference type="EMBL" id="TAA75885.1"/>
    </source>
</evidence>
<feature type="transmembrane region" description="Helical" evidence="1">
    <location>
        <begin position="664"/>
        <end position="684"/>
    </location>
</feature>
<feature type="transmembrane region" description="Helical" evidence="1">
    <location>
        <begin position="640"/>
        <end position="658"/>
    </location>
</feature>
<proteinExistence type="predicted"/>
<keyword evidence="3" id="KW-1185">Reference proteome</keyword>
<feature type="transmembrane region" description="Helical" evidence="1">
    <location>
        <begin position="263"/>
        <end position="281"/>
    </location>
</feature>
<dbReference type="AlphaFoldDB" id="A0A521G4D9"/>
<protein>
    <submittedName>
        <fullName evidence="2">Uncharacterized protein</fullName>
    </submittedName>
</protein>
<evidence type="ECO:0000256" key="1">
    <source>
        <dbReference type="SAM" id="Phobius"/>
    </source>
</evidence>
<name>A0A521G4D9_9BACT</name>
<feature type="transmembrane region" description="Helical" evidence="1">
    <location>
        <begin position="420"/>
        <end position="438"/>
    </location>
</feature>
<evidence type="ECO:0000313" key="3">
    <source>
        <dbReference type="Proteomes" id="UP000316238"/>
    </source>
</evidence>
<feature type="transmembrane region" description="Helical" evidence="1">
    <location>
        <begin position="365"/>
        <end position="387"/>
    </location>
</feature>
<feature type="transmembrane region" description="Helical" evidence="1">
    <location>
        <begin position="470"/>
        <end position="488"/>
    </location>
</feature>
<reference evidence="2" key="1">
    <citation type="submission" date="2017-07" db="EMBL/GenBank/DDBJ databases">
        <title>The cable genome - Insights into the physiology and evolution of filamentous bacteria capable of sulfide oxidation via long distance electron transfer.</title>
        <authorList>
            <person name="Thorup C."/>
            <person name="Bjerg J.T."/>
            <person name="Schreiber L."/>
            <person name="Nielsen L.P."/>
            <person name="Kjeldsen K.U."/>
            <person name="Boesen T."/>
            <person name="Boggild A."/>
            <person name="Meysman F."/>
            <person name="Geelhoed J."/>
            <person name="Schramm A."/>
        </authorList>
    </citation>
    <scope>NUCLEOTIDE SEQUENCE [LARGE SCALE GENOMIC DNA]</scope>
    <source>
        <strain evidence="2">GS</strain>
    </source>
</reference>
<dbReference type="Proteomes" id="UP000316238">
    <property type="component" value="Unassembled WGS sequence"/>
</dbReference>
<sequence>MLPLSSLHSGRMMNILLPVCLFFLFLLYFVFGAGWYEPTKLVLRGQASSGSSLIKVRWDSGAGFNDYEQRLFQPNIQPIDGQVNISIGSTGRSLNKEVVCEAVLVDGKEIDLNTIAAEPLRTQSGLRFKDAENISFRIHATSHIAFRFRTDTSSGIAFVSVNDTRTEHDLHMDNVEAKFKQLDYWLLQPDGSFTVETNLPRYLVHVLEIINGNVASPVRLTSAELHGKGKVVDLLHGQPIELSSIRFSNVLDGMYSYFHPLQFVQQILFALFSVWLLTALLRLYSRLGGLRGCVFAEGRWWFWLMLLVSLTVFGIWLAAFWPGVMSVDSMKIWRAASLPDMYINDHPLLNVILYKYLRHLWNNVALVPITQVFLTSLLIAWFGFWLYRQGVSKSILLLWLLFILCSIPVGLYNIVLWKDIPFALLVVFWACSLVKLWHEKQQNQLSWTVEPSCALILLGLSLGLIRHNGLIYFVVLPVLLLVLGLVPLKKALTGLAVLVLTAGISFALLQSRIVDSGFFTRSIQGYSGMLKLENVAKDVKRTIHDSATVLDINTPEYQSSKFHYYFQDRYAWWFLLHSGWWDVYPYHKEVVPFPRLRQKVMQLYEQSYQKPWIWLTWNPVWLLALLPLLTLLFRWFPATAVLGTMLMAGTLPLVYLHILNWRYYYFLYFGLLFLPAFISLDFACRSSKQCASPS</sequence>
<keyword evidence="1" id="KW-0472">Membrane</keyword>
<feature type="transmembrane region" description="Helical" evidence="1">
    <location>
        <begin position="495"/>
        <end position="513"/>
    </location>
</feature>
<feature type="transmembrane region" description="Helical" evidence="1">
    <location>
        <begin position="394"/>
        <end position="414"/>
    </location>
</feature>
<feature type="transmembrane region" description="Helical" evidence="1">
    <location>
        <begin position="301"/>
        <end position="321"/>
    </location>
</feature>
<feature type="transmembrane region" description="Helical" evidence="1">
    <location>
        <begin position="612"/>
        <end position="633"/>
    </location>
</feature>
<dbReference type="EMBL" id="NQJD01000002">
    <property type="protein sequence ID" value="TAA75885.1"/>
    <property type="molecule type" value="Genomic_DNA"/>
</dbReference>
<accession>A0A521G4D9</accession>
<comment type="caution">
    <text evidence="2">The sequence shown here is derived from an EMBL/GenBank/DDBJ whole genome shotgun (WGS) entry which is preliminary data.</text>
</comment>
<gene>
    <name evidence="2" type="ORF">CDV28_1027</name>
</gene>
<keyword evidence="1" id="KW-0812">Transmembrane</keyword>
<keyword evidence="1" id="KW-1133">Transmembrane helix</keyword>
<organism evidence="2 3">
    <name type="scientific">Candidatus Electronema aureum</name>
    <dbReference type="NCBI Taxonomy" id="2005002"/>
    <lineage>
        <taxon>Bacteria</taxon>
        <taxon>Pseudomonadati</taxon>
        <taxon>Thermodesulfobacteriota</taxon>
        <taxon>Desulfobulbia</taxon>
        <taxon>Desulfobulbales</taxon>
        <taxon>Desulfobulbaceae</taxon>
        <taxon>Candidatus Electronema</taxon>
    </lineage>
</organism>